<reference evidence="3 4" key="1">
    <citation type="submission" date="2016-11" db="EMBL/GenBank/DDBJ databases">
        <authorList>
            <person name="Varghese N."/>
            <person name="Submissions S."/>
        </authorList>
    </citation>
    <scope>NUCLEOTIDE SEQUENCE [LARGE SCALE GENOMIC DNA]</scope>
    <source>
        <strain evidence="3 4">DSM 17919</strain>
    </source>
</reference>
<name>A0A8G2CC02_9BACT</name>
<evidence type="ECO:0000313" key="4">
    <source>
        <dbReference type="Proteomes" id="UP000184001"/>
    </source>
</evidence>
<dbReference type="AlphaFoldDB" id="A0A8G2CC02"/>
<dbReference type="SMART" id="SM00869">
    <property type="entry name" value="Autotransporter"/>
    <property type="match status" value="1"/>
</dbReference>
<feature type="transmembrane region" description="Helical" evidence="1">
    <location>
        <begin position="21"/>
        <end position="41"/>
    </location>
</feature>
<evidence type="ECO:0000259" key="2">
    <source>
        <dbReference type="PROSITE" id="PS51208"/>
    </source>
</evidence>
<dbReference type="Pfam" id="PF03797">
    <property type="entry name" value="Autotransporter"/>
    <property type="match status" value="1"/>
</dbReference>
<keyword evidence="1" id="KW-0812">Transmembrane</keyword>
<dbReference type="GO" id="GO:0019867">
    <property type="term" value="C:outer membrane"/>
    <property type="evidence" value="ECO:0007669"/>
    <property type="project" value="InterPro"/>
</dbReference>
<comment type="caution">
    <text evidence="3">The sequence shown here is derived from an EMBL/GenBank/DDBJ whole genome shotgun (WGS) entry which is preliminary data.</text>
</comment>
<sequence length="764" mass="81684">MLSLTEDDINQQTAIWKRPSSFFLGLCTLLCIVFFADSIWATENSGNIANAPKGYTLSIGEHFINTKDGVVKGERGSVPTPSVGVNASTSGENAIIENYGMISAQNDLQAIGVRLNDGTLKNYGTIKAISYPGSNLLGPVGIDSKHATIYNYGTIEQPDAALVVMGIRLDNAVLHNRGKILTPQAIEVIGNSKVYLEAGTDIIRAGLVVADTLGQAELYLDGSGTINFSMAGNWKSLQKTGTGVWVMDMHLNDAIPTTFGSLTISQGTLALGDSSFDRSIQKLIVNSGATLDLGTQTLFAPNCTFMPNSTIEVSLPLKGHGVLVAQDVTMGDNVVILPTNIESAEGITYTLIEGTEASSYAGATLSNKQNKISTLFSYYELIKESNKLSLKVDKVSDEELAQKGLNVTDARAVESAFQNDSVSMNKLSGMSIEKVKDALKQAHAEPMSEVISAVRDAGYAAQGVITRRLITARSAALASNESTGLSSGSDELGWKIWGQGFGSVSSETAHNDSNGYDANTTGLTFGVDKALVENFRLGLAYSYIYTDVDSKSSSNNNEVDSNLLTVYCETLFGDDMYLDAHISYGFNNYKAKRYMTELGLQAKADFDGSTFNIGGEFGKSFNFTSNPITITPYVGLDYSYISIDSYKESGAGSSNLIVDDTYNNVFTSTLGARLGGTFNSLKPEIHAAWVHDWAQEEISTNAEFANSGAALSSSAVSNDPDKINLGLGLGWQVSDVVTVDLSADYLGSAHMDSWGGTVKMSYEF</sequence>
<protein>
    <submittedName>
        <fullName evidence="3">Outer membrane autotransporter barrel domain-containing protein</fullName>
    </submittedName>
</protein>
<dbReference type="NCBIfam" id="TIGR01414">
    <property type="entry name" value="autotrans_barl"/>
    <property type="match status" value="1"/>
</dbReference>
<dbReference type="Proteomes" id="UP000184001">
    <property type="component" value="Unassembled WGS sequence"/>
</dbReference>
<feature type="domain" description="Autotransporter" evidence="2">
    <location>
        <begin position="489"/>
        <end position="764"/>
    </location>
</feature>
<accession>A0A8G2CC02</accession>
<dbReference type="Gene3D" id="2.40.128.130">
    <property type="entry name" value="Autotransporter beta-domain"/>
    <property type="match status" value="1"/>
</dbReference>
<evidence type="ECO:0000256" key="1">
    <source>
        <dbReference type="SAM" id="Phobius"/>
    </source>
</evidence>
<dbReference type="InterPro" id="IPR006315">
    <property type="entry name" value="OM_autotransptr_brl_dom"/>
</dbReference>
<organism evidence="3 4">
    <name type="scientific">Halodesulfovibrio aestuarii</name>
    <dbReference type="NCBI Taxonomy" id="126333"/>
    <lineage>
        <taxon>Bacteria</taxon>
        <taxon>Pseudomonadati</taxon>
        <taxon>Thermodesulfobacteriota</taxon>
        <taxon>Desulfovibrionia</taxon>
        <taxon>Desulfovibrionales</taxon>
        <taxon>Desulfovibrionaceae</taxon>
        <taxon>Halodesulfovibrio</taxon>
    </lineage>
</organism>
<dbReference type="SUPFAM" id="SSF103515">
    <property type="entry name" value="Autotransporter"/>
    <property type="match status" value="1"/>
</dbReference>
<dbReference type="RefSeq" id="WP_019999278.1">
    <property type="nucleotide sequence ID" value="NZ_CP192219.1"/>
</dbReference>
<dbReference type="EMBL" id="FQZR01000009">
    <property type="protein sequence ID" value="SHJ68486.1"/>
    <property type="molecule type" value="Genomic_DNA"/>
</dbReference>
<keyword evidence="1" id="KW-0472">Membrane</keyword>
<keyword evidence="1" id="KW-1133">Transmembrane helix</keyword>
<gene>
    <name evidence="3" type="ORF">SAMN05660830_03013</name>
</gene>
<dbReference type="InterPro" id="IPR036709">
    <property type="entry name" value="Autotransporte_beta_dom_sf"/>
</dbReference>
<evidence type="ECO:0000313" key="3">
    <source>
        <dbReference type="EMBL" id="SHJ68486.1"/>
    </source>
</evidence>
<proteinExistence type="predicted"/>
<dbReference type="PROSITE" id="PS51208">
    <property type="entry name" value="AUTOTRANSPORTER"/>
    <property type="match status" value="1"/>
</dbReference>
<dbReference type="InterPro" id="IPR005546">
    <property type="entry name" value="Autotransporte_beta"/>
</dbReference>